<sequence length="286" mass="32726">MFKDQEKKYVLNDFLCGGAAAMINICILYPFYKTIFFQQLDNLTWNQAALRLLKEGPNNIYRGLLPPLIQTSATRSIMFGGYGKTKLTLDNNEFINLTIIKVFISAISAGILEAMMMPFERVQVLLQNKMYNDKFKHTYHTFKVLASNHGFKELYRGFRVVLIRNCIGNTIYFNACDRFIYESKLVFKHNSVSYHFNNFIIGGILGACISLLIYPFNVVKTRQQSSIGGTFQSGITVVGKIYSERGKSITQLYRGSPANCVRSLVSWGIITMANEFLRDSKIFLYY</sequence>
<keyword evidence="8" id="KW-0496">Mitochondrion</keyword>
<feature type="repeat" description="Solcar" evidence="10">
    <location>
        <begin position="97"/>
        <end position="182"/>
    </location>
</feature>
<gene>
    <name evidence="13" type="primary">slc25a-11</name>
</gene>
<keyword evidence="7 12" id="KW-1133">Transmembrane helix</keyword>
<comment type="similarity">
    <text evidence="2 11">Belongs to the mitochondrial carrier (TC 2.A.29) family.</text>
</comment>
<dbReference type="InterPro" id="IPR002067">
    <property type="entry name" value="MCP"/>
</dbReference>
<dbReference type="PANTHER" id="PTHR46131">
    <property type="entry name" value="SD08549P"/>
    <property type="match status" value="1"/>
</dbReference>
<dbReference type="OrthoDB" id="2139348at2759"/>
<evidence type="ECO:0000256" key="6">
    <source>
        <dbReference type="ARBA" id="ARBA00022792"/>
    </source>
</evidence>
<keyword evidence="5" id="KW-0677">Repeat</keyword>
<dbReference type="InterPro" id="IPR052465">
    <property type="entry name" value="Mito_NAD+_Carrier"/>
</dbReference>
<feature type="transmembrane region" description="Helical" evidence="12">
    <location>
        <begin position="12"/>
        <end position="32"/>
    </location>
</feature>
<dbReference type="Gene3D" id="1.50.40.10">
    <property type="entry name" value="Mitochondrial carrier domain"/>
    <property type="match status" value="1"/>
</dbReference>
<keyword evidence="4 10" id="KW-0812">Transmembrane</keyword>
<evidence type="ECO:0000256" key="11">
    <source>
        <dbReference type="RuleBase" id="RU000488"/>
    </source>
</evidence>
<keyword evidence="6" id="KW-0999">Mitochondrion inner membrane</keyword>
<dbReference type="Pfam" id="PF00153">
    <property type="entry name" value="Mito_carr"/>
    <property type="match status" value="3"/>
</dbReference>
<evidence type="ECO:0000256" key="4">
    <source>
        <dbReference type="ARBA" id="ARBA00022692"/>
    </source>
</evidence>
<evidence type="ECO:0000256" key="3">
    <source>
        <dbReference type="ARBA" id="ARBA00022448"/>
    </source>
</evidence>
<evidence type="ECO:0000256" key="12">
    <source>
        <dbReference type="SAM" id="Phobius"/>
    </source>
</evidence>
<organism evidence="13">
    <name type="scientific">Schmidtea mediterranea</name>
    <name type="common">Freshwater planarian flatworm</name>
    <dbReference type="NCBI Taxonomy" id="79327"/>
    <lineage>
        <taxon>Eukaryota</taxon>
        <taxon>Metazoa</taxon>
        <taxon>Spiralia</taxon>
        <taxon>Lophotrochozoa</taxon>
        <taxon>Platyhelminthes</taxon>
        <taxon>Rhabditophora</taxon>
        <taxon>Seriata</taxon>
        <taxon>Tricladida</taxon>
        <taxon>Continenticola</taxon>
        <taxon>Geoplanoidea</taxon>
        <taxon>Dugesiidae</taxon>
        <taxon>Schmidtea</taxon>
    </lineage>
</organism>
<accession>A0A0H3YJC1</accession>
<evidence type="ECO:0000256" key="2">
    <source>
        <dbReference type="ARBA" id="ARBA00006375"/>
    </source>
</evidence>
<dbReference type="PANTHER" id="PTHR46131:SF1">
    <property type="entry name" value="SD08549P"/>
    <property type="match status" value="1"/>
</dbReference>
<dbReference type="GO" id="GO:0051724">
    <property type="term" value="F:NAD transmembrane transporter activity"/>
    <property type="evidence" value="ECO:0007669"/>
    <property type="project" value="TreeGrafter"/>
</dbReference>
<evidence type="ECO:0000256" key="7">
    <source>
        <dbReference type="ARBA" id="ARBA00022989"/>
    </source>
</evidence>
<keyword evidence="9 10" id="KW-0472">Membrane</keyword>
<evidence type="ECO:0000256" key="8">
    <source>
        <dbReference type="ARBA" id="ARBA00023128"/>
    </source>
</evidence>
<protein>
    <submittedName>
        <fullName evidence="13">Slc25a-11</fullName>
    </submittedName>
</protein>
<dbReference type="InterPro" id="IPR023395">
    <property type="entry name" value="MCP_dom_sf"/>
</dbReference>
<proteinExistence type="evidence at transcript level"/>
<reference evidence="13" key="1">
    <citation type="journal article" date="2015" name="Elife">
        <title>Stem cells and fluid flow drive cyst formation in an invertebrate excretory organ.</title>
        <authorList>
            <person name="Thi-Kim Vu H."/>
            <person name="Rink J.C."/>
            <person name="McKinney S.A."/>
            <person name="McClain M."/>
            <person name="Lakshmanaperumal N."/>
            <person name="Alexander R."/>
            <person name="Sanchez Alvarado A."/>
        </authorList>
    </citation>
    <scope>NUCLEOTIDE SEQUENCE</scope>
</reference>
<feature type="repeat" description="Solcar" evidence="10">
    <location>
        <begin position="8"/>
        <end position="88"/>
    </location>
</feature>
<comment type="subcellular location">
    <subcellularLocation>
        <location evidence="1">Mitochondrion inner membrane</location>
        <topology evidence="1">Multi-pass membrane protein</topology>
    </subcellularLocation>
</comment>
<evidence type="ECO:0000313" key="13">
    <source>
        <dbReference type="EMBL" id="AKN21579.1"/>
    </source>
</evidence>
<dbReference type="InterPro" id="IPR018108">
    <property type="entry name" value="MCP_transmembrane"/>
</dbReference>
<evidence type="ECO:0000256" key="10">
    <source>
        <dbReference type="PROSITE-ProRule" id="PRU00282"/>
    </source>
</evidence>
<dbReference type="PROSITE" id="PS50920">
    <property type="entry name" value="SOLCAR"/>
    <property type="match status" value="2"/>
</dbReference>
<dbReference type="PRINTS" id="PR00926">
    <property type="entry name" value="MITOCARRIER"/>
</dbReference>
<evidence type="ECO:0000256" key="5">
    <source>
        <dbReference type="ARBA" id="ARBA00022737"/>
    </source>
</evidence>
<evidence type="ECO:0000256" key="1">
    <source>
        <dbReference type="ARBA" id="ARBA00004448"/>
    </source>
</evidence>
<keyword evidence="3 11" id="KW-0813">Transport</keyword>
<feature type="transmembrane region" description="Helical" evidence="12">
    <location>
        <begin position="196"/>
        <end position="216"/>
    </location>
</feature>
<name>A0A0H3YJC1_SCHMD</name>
<dbReference type="AlphaFoldDB" id="A0A0H3YJC1"/>
<dbReference type="SUPFAM" id="SSF103506">
    <property type="entry name" value="Mitochondrial carrier"/>
    <property type="match status" value="1"/>
</dbReference>
<feature type="transmembrane region" description="Helical" evidence="12">
    <location>
        <begin position="94"/>
        <end position="112"/>
    </location>
</feature>
<evidence type="ECO:0000256" key="9">
    <source>
        <dbReference type="ARBA" id="ARBA00023136"/>
    </source>
</evidence>
<dbReference type="GO" id="GO:0005743">
    <property type="term" value="C:mitochondrial inner membrane"/>
    <property type="evidence" value="ECO:0007669"/>
    <property type="project" value="UniProtKB-SubCell"/>
</dbReference>
<dbReference type="EMBL" id="KT163629">
    <property type="protein sequence ID" value="AKN21579.1"/>
    <property type="molecule type" value="mRNA"/>
</dbReference>